<dbReference type="Proteomes" id="UP000633619">
    <property type="component" value="Unassembled WGS sequence"/>
</dbReference>
<dbReference type="PANTHER" id="PTHR43665:SF1">
    <property type="entry name" value="ISOPENTENYL-DIPHOSPHATE DELTA-ISOMERASE"/>
    <property type="match status" value="1"/>
</dbReference>
<dbReference type="EC" id="5.3.3.2" evidence="11"/>
<evidence type="ECO:0000313" key="14">
    <source>
        <dbReference type="Proteomes" id="UP000633619"/>
    </source>
</evidence>
<evidence type="ECO:0000256" key="6">
    <source>
        <dbReference type="ARBA" id="ARBA00022842"/>
    </source>
</evidence>
<feature type="binding site" evidence="11">
    <location>
        <position position="127"/>
    </location>
    <ligand>
        <name>FMN</name>
        <dbReference type="ChEBI" id="CHEBI:58210"/>
    </ligand>
</feature>
<feature type="domain" description="FMN-dependent dehydrogenase" evidence="12">
    <location>
        <begin position="4"/>
        <end position="100"/>
    </location>
</feature>
<comment type="similarity">
    <text evidence="11">Belongs to the IPP isomerase type 2 family.</text>
</comment>
<keyword evidence="2 11" id="KW-0963">Cytoplasm</keyword>
<dbReference type="InterPro" id="IPR000262">
    <property type="entry name" value="FMN-dep_DH"/>
</dbReference>
<comment type="caution">
    <text evidence="13">The sequence shown here is derived from an EMBL/GenBank/DDBJ whole genome shotgun (WGS) entry which is preliminary data.</text>
</comment>
<dbReference type="GO" id="GO:0004452">
    <property type="term" value="F:isopentenyl-diphosphate delta-isomerase activity"/>
    <property type="evidence" value="ECO:0007669"/>
    <property type="project" value="UniProtKB-UniRule"/>
</dbReference>
<protein>
    <recommendedName>
        <fullName evidence="11">Isopentenyl-diphosphate delta-isomerase</fullName>
        <shortName evidence="11">IPP isomerase</shortName>
        <ecNumber evidence="11">5.3.3.2</ecNumber>
    </recommendedName>
    <alternativeName>
        <fullName evidence="11">Isopentenyl diphosphate:dimethylallyl diphosphate isomerase</fullName>
    </alternativeName>
    <alternativeName>
        <fullName evidence="11">Isopentenyl pyrophosphate isomerase</fullName>
    </alternativeName>
    <alternativeName>
        <fullName evidence="11">Type 2 isopentenyl diphosphate isomerase</fullName>
        <shortName evidence="11">IDI-2</shortName>
    </alternativeName>
</protein>
<organism evidence="13 14">
    <name type="scientific">Thermoactinomyces intermedius</name>
    <dbReference type="NCBI Taxonomy" id="2024"/>
    <lineage>
        <taxon>Bacteria</taxon>
        <taxon>Bacillati</taxon>
        <taxon>Bacillota</taxon>
        <taxon>Bacilli</taxon>
        <taxon>Bacillales</taxon>
        <taxon>Thermoactinomycetaceae</taxon>
        <taxon>Thermoactinomyces</taxon>
    </lineage>
</organism>
<keyword evidence="14" id="KW-1185">Reference proteome</keyword>
<evidence type="ECO:0000259" key="12">
    <source>
        <dbReference type="Pfam" id="PF01070"/>
    </source>
</evidence>
<dbReference type="GO" id="GO:0070402">
    <property type="term" value="F:NADPH binding"/>
    <property type="evidence" value="ECO:0007669"/>
    <property type="project" value="UniProtKB-UniRule"/>
</dbReference>
<feature type="domain" description="FMN-dependent dehydrogenase" evidence="12">
    <location>
        <begin position="177"/>
        <end position="336"/>
    </location>
</feature>
<dbReference type="GO" id="GO:0008299">
    <property type="term" value="P:isoprenoid biosynthetic process"/>
    <property type="evidence" value="ECO:0007669"/>
    <property type="project" value="UniProtKB-UniRule"/>
</dbReference>
<dbReference type="GO" id="GO:0005737">
    <property type="term" value="C:cytoplasm"/>
    <property type="evidence" value="ECO:0007669"/>
    <property type="project" value="UniProtKB-SubCell"/>
</dbReference>
<dbReference type="GO" id="GO:0000287">
    <property type="term" value="F:magnesium ion binding"/>
    <property type="evidence" value="ECO:0007669"/>
    <property type="project" value="UniProtKB-UniRule"/>
</dbReference>
<keyword evidence="5 11" id="KW-0479">Metal-binding</keyword>
<dbReference type="EMBL" id="JAECVW010000002">
    <property type="protein sequence ID" value="MBH8594618.1"/>
    <property type="molecule type" value="Genomic_DNA"/>
</dbReference>
<comment type="cofactor">
    <cofactor evidence="1 11">
        <name>FMN</name>
        <dbReference type="ChEBI" id="CHEBI:58210"/>
    </cofactor>
</comment>
<accession>A0A8I1AEK5</accession>
<dbReference type="HAMAP" id="MF_00354">
    <property type="entry name" value="Idi_2"/>
    <property type="match status" value="1"/>
</dbReference>
<sequence length="347" mass="38174">MKSKSRVQKRKDEHIEIVLNENVTSRQVTTGLEHYRFVHQALPELDFREIDLSCSFLGKPLKAPLFISSMTGGTEETGEINRMLAIAAQECGWGMALGSMRVILDRPAVEHTFQVRRHAPDIPLIANIGAVQLNHGIGEEECYRFVETAEADALVLHLNSMQEVFQPEGDVNFKGILRKIEKLCRRVSFPVGVKEVGWGINGELVKTLFDCGVQFVDVAGAGGTSWSQVEKHRTTPLLKKAAQAFENWGIPTAECVIEARSAVPSGTILASGGLKNGVDAAKAIALGADLAGFGRSLLPYAADDRQDMLIDRLRQVMMEMKIAMFGAGIGSVKELFQTDRLVFHAWQ</sequence>
<proteinExistence type="inferred from homology"/>
<evidence type="ECO:0000256" key="10">
    <source>
        <dbReference type="ARBA" id="ARBA00025810"/>
    </source>
</evidence>
<feature type="binding site" evidence="11">
    <location>
        <position position="194"/>
    </location>
    <ligand>
        <name>FMN</name>
        <dbReference type="ChEBI" id="CHEBI:58210"/>
    </ligand>
</feature>
<evidence type="ECO:0000256" key="2">
    <source>
        <dbReference type="ARBA" id="ARBA00022490"/>
    </source>
</evidence>
<evidence type="ECO:0000256" key="8">
    <source>
        <dbReference type="ARBA" id="ARBA00023229"/>
    </source>
</evidence>
<keyword evidence="8 11" id="KW-0414">Isoprene biosynthesis</keyword>
<feature type="binding site" evidence="11">
    <location>
        <position position="163"/>
    </location>
    <ligand>
        <name>Mg(2+)</name>
        <dbReference type="ChEBI" id="CHEBI:18420"/>
    </ligand>
</feature>
<dbReference type="InterPro" id="IPR011179">
    <property type="entry name" value="IPdP_isomerase"/>
</dbReference>
<evidence type="ECO:0000256" key="11">
    <source>
        <dbReference type="HAMAP-Rule" id="MF_00354"/>
    </source>
</evidence>
<dbReference type="InterPro" id="IPR013785">
    <property type="entry name" value="Aldolase_TIM"/>
</dbReference>
<gene>
    <name evidence="11" type="primary">fni</name>
    <name evidence="13" type="ORF">I8U20_04660</name>
</gene>
<comment type="subcellular location">
    <subcellularLocation>
        <location evidence="11">Cytoplasm</location>
    </subcellularLocation>
</comment>
<comment type="function">
    <text evidence="11">Involved in the biosynthesis of isoprenoids. Catalyzes the 1,3-allylic rearrangement of the homoallylic substrate isopentenyl (IPP) to its allylic isomer, dimethylallyl diphosphate (DMAPP).</text>
</comment>
<name>A0A8I1AEK5_THEIN</name>
<keyword evidence="7 11" id="KW-0521">NADP</keyword>
<dbReference type="PANTHER" id="PTHR43665">
    <property type="entry name" value="ISOPENTENYL-DIPHOSPHATE DELTA-ISOMERASE"/>
    <property type="match status" value="1"/>
</dbReference>
<comment type="cofactor">
    <cofactor evidence="11">
        <name>Mg(2+)</name>
        <dbReference type="ChEBI" id="CHEBI:18420"/>
    </cofactor>
</comment>
<dbReference type="PIRSF" id="PIRSF003314">
    <property type="entry name" value="IPP_isomerase"/>
    <property type="match status" value="1"/>
</dbReference>
<dbReference type="SUPFAM" id="SSF51395">
    <property type="entry name" value="FMN-linked oxidoreductases"/>
    <property type="match status" value="1"/>
</dbReference>
<dbReference type="GO" id="GO:0016491">
    <property type="term" value="F:oxidoreductase activity"/>
    <property type="evidence" value="ECO:0007669"/>
    <property type="project" value="InterPro"/>
</dbReference>
<evidence type="ECO:0000256" key="1">
    <source>
        <dbReference type="ARBA" id="ARBA00001917"/>
    </source>
</evidence>
<dbReference type="GO" id="GO:0010181">
    <property type="term" value="F:FMN binding"/>
    <property type="evidence" value="ECO:0007669"/>
    <property type="project" value="UniProtKB-UniRule"/>
</dbReference>
<feature type="binding site" evidence="11">
    <location>
        <position position="162"/>
    </location>
    <ligand>
        <name>substrate</name>
    </ligand>
</feature>
<comment type="subunit">
    <text evidence="10 11">Homooctamer. Dimer of tetramers.</text>
</comment>
<dbReference type="NCBIfam" id="TIGR02151">
    <property type="entry name" value="IPP_isom_2"/>
    <property type="match status" value="1"/>
</dbReference>
<feature type="binding site" evidence="11">
    <location>
        <begin position="69"/>
        <end position="71"/>
    </location>
    <ligand>
        <name>FMN</name>
        <dbReference type="ChEBI" id="CHEBI:58210"/>
    </ligand>
</feature>
<feature type="binding site" evidence="11">
    <location>
        <begin position="10"/>
        <end position="11"/>
    </location>
    <ligand>
        <name>substrate</name>
    </ligand>
</feature>
<keyword evidence="9 11" id="KW-0413">Isomerase</keyword>
<dbReference type="RefSeq" id="WP_181731869.1">
    <property type="nucleotide sequence ID" value="NZ_JACEIR010000004.1"/>
</dbReference>
<evidence type="ECO:0000256" key="9">
    <source>
        <dbReference type="ARBA" id="ARBA00023235"/>
    </source>
</evidence>
<evidence type="ECO:0000256" key="7">
    <source>
        <dbReference type="ARBA" id="ARBA00022857"/>
    </source>
</evidence>
<dbReference type="CDD" id="cd02811">
    <property type="entry name" value="IDI-2_FMN"/>
    <property type="match status" value="1"/>
</dbReference>
<evidence type="ECO:0000313" key="13">
    <source>
        <dbReference type="EMBL" id="MBH8594618.1"/>
    </source>
</evidence>
<evidence type="ECO:0000256" key="4">
    <source>
        <dbReference type="ARBA" id="ARBA00022643"/>
    </source>
</evidence>
<keyword evidence="6 11" id="KW-0460">Magnesium</keyword>
<evidence type="ECO:0000256" key="3">
    <source>
        <dbReference type="ARBA" id="ARBA00022630"/>
    </source>
</evidence>
<feature type="binding site" evidence="11">
    <location>
        <position position="68"/>
    </location>
    <ligand>
        <name>FMN</name>
        <dbReference type="ChEBI" id="CHEBI:58210"/>
    </ligand>
</feature>
<keyword evidence="4 11" id="KW-0288">FMN</keyword>
<dbReference type="AlphaFoldDB" id="A0A8I1AEK5"/>
<feature type="binding site" evidence="11">
    <location>
        <position position="99"/>
    </location>
    <ligand>
        <name>FMN</name>
        <dbReference type="ChEBI" id="CHEBI:58210"/>
    </ligand>
</feature>
<comment type="caution">
    <text evidence="11">Lacks conserved residue(s) required for the propagation of feature annotation.</text>
</comment>
<keyword evidence="3 11" id="KW-0285">Flavoprotein</keyword>
<feature type="binding site" evidence="11">
    <location>
        <begin position="273"/>
        <end position="275"/>
    </location>
    <ligand>
        <name>FMN</name>
        <dbReference type="ChEBI" id="CHEBI:58210"/>
    </ligand>
</feature>
<comment type="cofactor">
    <cofactor evidence="11">
        <name>NADPH</name>
        <dbReference type="ChEBI" id="CHEBI:57783"/>
    </cofactor>
</comment>
<feature type="binding site" evidence="11">
    <location>
        <begin position="99"/>
        <end position="101"/>
    </location>
    <ligand>
        <name>substrate</name>
    </ligand>
</feature>
<reference evidence="13 14" key="1">
    <citation type="submission" date="2020-12" db="EMBL/GenBank/DDBJ databases">
        <title>WGS of Thermoactinomyces spp.</title>
        <authorList>
            <person name="Cheng K."/>
        </authorList>
    </citation>
    <scope>NUCLEOTIDE SEQUENCE [LARGE SCALE GENOMIC DNA]</scope>
    <source>
        <strain evidence="14">CICC 10671\DSM 43846</strain>
    </source>
</reference>
<dbReference type="Pfam" id="PF01070">
    <property type="entry name" value="FMN_dh"/>
    <property type="match status" value="2"/>
</dbReference>
<feature type="binding site" evidence="11">
    <location>
        <position position="224"/>
    </location>
    <ligand>
        <name>FMN</name>
        <dbReference type="ChEBI" id="CHEBI:58210"/>
    </ligand>
</feature>
<dbReference type="Gene3D" id="3.20.20.70">
    <property type="entry name" value="Aldolase class I"/>
    <property type="match status" value="1"/>
</dbReference>
<comment type="catalytic activity">
    <reaction evidence="11">
        <text>isopentenyl diphosphate = dimethylallyl diphosphate</text>
        <dbReference type="Rhea" id="RHEA:23284"/>
        <dbReference type="ChEBI" id="CHEBI:57623"/>
        <dbReference type="ChEBI" id="CHEBI:128769"/>
        <dbReference type="EC" id="5.3.3.2"/>
    </reaction>
</comment>
<evidence type="ECO:0000256" key="5">
    <source>
        <dbReference type="ARBA" id="ARBA00022723"/>
    </source>
</evidence>